<feature type="compositionally biased region" description="Basic and acidic residues" evidence="1">
    <location>
        <begin position="374"/>
        <end position="391"/>
    </location>
</feature>
<dbReference type="AlphaFoldDB" id="A0A238FNT6"/>
<gene>
    <name evidence="2" type="ORF">BQ2448_7470</name>
</gene>
<dbReference type="SUPFAM" id="SSF81383">
    <property type="entry name" value="F-box domain"/>
    <property type="match status" value="1"/>
</dbReference>
<dbReference type="InterPro" id="IPR036047">
    <property type="entry name" value="F-box-like_dom_sf"/>
</dbReference>
<organism evidence="2 3">
    <name type="scientific">Microbotryum intermedium</name>
    <dbReference type="NCBI Taxonomy" id="269621"/>
    <lineage>
        <taxon>Eukaryota</taxon>
        <taxon>Fungi</taxon>
        <taxon>Dikarya</taxon>
        <taxon>Basidiomycota</taxon>
        <taxon>Pucciniomycotina</taxon>
        <taxon>Microbotryomycetes</taxon>
        <taxon>Microbotryales</taxon>
        <taxon>Microbotryaceae</taxon>
        <taxon>Microbotryum</taxon>
    </lineage>
</organism>
<evidence type="ECO:0000313" key="2">
    <source>
        <dbReference type="EMBL" id="SCV73544.1"/>
    </source>
</evidence>
<dbReference type="Proteomes" id="UP000198372">
    <property type="component" value="Unassembled WGS sequence"/>
</dbReference>
<dbReference type="STRING" id="269621.A0A238FNT6"/>
<dbReference type="CDD" id="cd09917">
    <property type="entry name" value="F-box_SF"/>
    <property type="match status" value="1"/>
</dbReference>
<name>A0A238FNT6_9BASI</name>
<sequence>MMAKSPLDLPPELLHHCLVFADPVDVVHFGTTCRAAYGHVSGSAALWKACFLAMFDPPAVTRTTTATIDATGSAASPGPGGSSTESYDYRQALQDRIYARQVLHAYSPILDLRSTLAILSIATSRTPPASRTASHPDSNESSSANAEWLARHFDFDENVQDLNERRASRRRAREWYSDEQLERYPDLHPDAYEVDELLCHVEALATPSARSYADAEERTRARNIVYRETNFQKASHWGPFVADRSRTVDWSKVRALAVVMIANLTEAEAMGWGDHDRSQLPKGWNSTRPGPVAGIGAHGGDGKNYDGSVQQSRDWAGVEETEFRGTYAFLDYRTFEHFNPEYRSTLQDESEAIGDIMRLKLRLLPEGELPYAPDRNRRDVGTGFDEVHSGEMEGESDEDGSEDQDFDLEEEADESASESEGSARRSDVEDRSDDKQGEHEEEPSPPTSDIPGDAEPKSSSSSTSPPEAGSSTSASTSARRTSSLRNTQPLSFIGTSEPLHFNGTFISSHSHTQPQTQRSIRGTVSMTPDHEVHWQFIIRYSGQDQWLMNGVQVGGPKSRFGILGTWSTADHDPAGPCGPFWYFPHFEGEKNG</sequence>
<accession>A0A238FNT6</accession>
<reference evidence="3" key="1">
    <citation type="submission" date="2016-09" db="EMBL/GenBank/DDBJ databases">
        <authorList>
            <person name="Jeantristanb JTB J.-T."/>
            <person name="Ricardo R."/>
        </authorList>
    </citation>
    <scope>NUCLEOTIDE SEQUENCE [LARGE SCALE GENOMIC DNA]</scope>
</reference>
<dbReference type="EMBL" id="FMSP01000018">
    <property type="protein sequence ID" value="SCV73544.1"/>
    <property type="molecule type" value="Genomic_DNA"/>
</dbReference>
<protein>
    <submittedName>
        <fullName evidence="2">BQ2448_7470 protein</fullName>
    </submittedName>
</protein>
<dbReference type="OrthoDB" id="3226064at2759"/>
<feature type="compositionally biased region" description="Low complexity" evidence="1">
    <location>
        <begin position="458"/>
        <end position="483"/>
    </location>
</feature>
<evidence type="ECO:0000313" key="3">
    <source>
        <dbReference type="Proteomes" id="UP000198372"/>
    </source>
</evidence>
<proteinExistence type="predicted"/>
<feature type="compositionally biased region" description="Basic and acidic residues" evidence="1">
    <location>
        <begin position="421"/>
        <end position="438"/>
    </location>
</feature>
<evidence type="ECO:0000256" key="1">
    <source>
        <dbReference type="SAM" id="MobiDB-lite"/>
    </source>
</evidence>
<feature type="region of interest" description="Disordered" evidence="1">
    <location>
        <begin position="369"/>
        <end position="496"/>
    </location>
</feature>
<keyword evidence="3" id="KW-1185">Reference proteome</keyword>
<feature type="compositionally biased region" description="Polar residues" evidence="1">
    <location>
        <begin position="484"/>
        <end position="494"/>
    </location>
</feature>
<feature type="compositionally biased region" description="Acidic residues" evidence="1">
    <location>
        <begin position="392"/>
        <end position="417"/>
    </location>
</feature>